<keyword evidence="2" id="KW-1185">Reference proteome</keyword>
<organism evidence="1 2">
    <name type="scientific">Cichorium intybus</name>
    <name type="common">Chicory</name>
    <dbReference type="NCBI Taxonomy" id="13427"/>
    <lineage>
        <taxon>Eukaryota</taxon>
        <taxon>Viridiplantae</taxon>
        <taxon>Streptophyta</taxon>
        <taxon>Embryophyta</taxon>
        <taxon>Tracheophyta</taxon>
        <taxon>Spermatophyta</taxon>
        <taxon>Magnoliopsida</taxon>
        <taxon>eudicotyledons</taxon>
        <taxon>Gunneridae</taxon>
        <taxon>Pentapetalae</taxon>
        <taxon>asterids</taxon>
        <taxon>campanulids</taxon>
        <taxon>Asterales</taxon>
        <taxon>Asteraceae</taxon>
        <taxon>Cichorioideae</taxon>
        <taxon>Cichorieae</taxon>
        <taxon>Cichoriinae</taxon>
        <taxon>Cichorium</taxon>
    </lineage>
</organism>
<accession>A0ACB9E4D5</accession>
<sequence length="93" mass="11018">MDNHLKRDGNGKPGIVPTVRKLIFERLDPALIRRGRMDKHIELSNCCFETFKVLAKNYLDIESHELFPSIRWGIKRFRDKEYKNDTAKVEKDD</sequence>
<name>A0ACB9E4D5_CICIN</name>
<dbReference type="EMBL" id="CM042012">
    <property type="protein sequence ID" value="KAI3753591.1"/>
    <property type="molecule type" value="Genomic_DNA"/>
</dbReference>
<evidence type="ECO:0000313" key="1">
    <source>
        <dbReference type="EMBL" id="KAI3753591.1"/>
    </source>
</evidence>
<dbReference type="Proteomes" id="UP001055811">
    <property type="component" value="Linkage Group LG04"/>
</dbReference>
<reference evidence="2" key="1">
    <citation type="journal article" date="2022" name="Mol. Ecol. Resour.">
        <title>The genomes of chicory, endive, great burdock and yacon provide insights into Asteraceae palaeo-polyploidization history and plant inulin production.</title>
        <authorList>
            <person name="Fan W."/>
            <person name="Wang S."/>
            <person name="Wang H."/>
            <person name="Wang A."/>
            <person name="Jiang F."/>
            <person name="Liu H."/>
            <person name="Zhao H."/>
            <person name="Xu D."/>
            <person name="Zhang Y."/>
        </authorList>
    </citation>
    <scope>NUCLEOTIDE SEQUENCE [LARGE SCALE GENOMIC DNA]</scope>
    <source>
        <strain evidence="2">cv. Punajuju</strain>
    </source>
</reference>
<proteinExistence type="predicted"/>
<reference evidence="1 2" key="2">
    <citation type="journal article" date="2022" name="Mol. Ecol. Resour.">
        <title>The genomes of chicory, endive, great burdock and yacon provide insights into Asteraceae paleo-polyploidization history and plant inulin production.</title>
        <authorList>
            <person name="Fan W."/>
            <person name="Wang S."/>
            <person name="Wang H."/>
            <person name="Wang A."/>
            <person name="Jiang F."/>
            <person name="Liu H."/>
            <person name="Zhao H."/>
            <person name="Xu D."/>
            <person name="Zhang Y."/>
        </authorList>
    </citation>
    <scope>NUCLEOTIDE SEQUENCE [LARGE SCALE GENOMIC DNA]</scope>
    <source>
        <strain evidence="2">cv. Punajuju</strain>
        <tissue evidence="1">Leaves</tissue>
    </source>
</reference>
<gene>
    <name evidence="1" type="ORF">L2E82_25649</name>
</gene>
<comment type="caution">
    <text evidence="1">The sequence shown here is derived from an EMBL/GenBank/DDBJ whole genome shotgun (WGS) entry which is preliminary data.</text>
</comment>
<protein>
    <submittedName>
        <fullName evidence="1">Uncharacterized protein</fullName>
    </submittedName>
</protein>
<evidence type="ECO:0000313" key="2">
    <source>
        <dbReference type="Proteomes" id="UP001055811"/>
    </source>
</evidence>